<sequence>MPASGTAAPQHLPGQPCQFALQAIVEPAKKRVSSFEALIRSPTGGSPVEMFAAIAAEDRYRFDLESKAYAFALAGQLPLGETSAGD</sequence>
<dbReference type="Gene3D" id="3.20.20.450">
    <property type="entry name" value="EAL domain"/>
    <property type="match status" value="1"/>
</dbReference>
<proteinExistence type="predicted"/>
<accession>A0A378B9M3</accession>
<dbReference type="Proteomes" id="UP000255192">
    <property type="component" value="Unassembled WGS sequence"/>
</dbReference>
<gene>
    <name evidence="1" type="ORF">NCTC204_05570</name>
</gene>
<protein>
    <submittedName>
        <fullName evidence="1">Diguanylate cyclase/phosphodiesterase domain 2 (EAL)</fullName>
    </submittedName>
</protein>
<evidence type="ECO:0000313" key="2">
    <source>
        <dbReference type="Proteomes" id="UP000255192"/>
    </source>
</evidence>
<organism evidence="1 2">
    <name type="scientific">Klebsiella pneumoniae</name>
    <dbReference type="NCBI Taxonomy" id="573"/>
    <lineage>
        <taxon>Bacteria</taxon>
        <taxon>Pseudomonadati</taxon>
        <taxon>Pseudomonadota</taxon>
        <taxon>Gammaproteobacteria</taxon>
        <taxon>Enterobacterales</taxon>
        <taxon>Enterobacteriaceae</taxon>
        <taxon>Klebsiella/Raoultella group</taxon>
        <taxon>Klebsiella</taxon>
        <taxon>Klebsiella pneumoniae complex</taxon>
    </lineage>
</organism>
<dbReference type="InterPro" id="IPR035919">
    <property type="entry name" value="EAL_sf"/>
</dbReference>
<evidence type="ECO:0000313" key="1">
    <source>
        <dbReference type="EMBL" id="STV31819.1"/>
    </source>
</evidence>
<name>A0A378B9M3_KLEPN</name>
<dbReference type="AlphaFoldDB" id="A0A378B9M3"/>
<dbReference type="EMBL" id="UGMD01000002">
    <property type="protein sequence ID" value="STV31819.1"/>
    <property type="molecule type" value="Genomic_DNA"/>
</dbReference>
<reference evidence="1 2" key="1">
    <citation type="submission" date="2018-06" db="EMBL/GenBank/DDBJ databases">
        <authorList>
            <consortium name="Pathogen Informatics"/>
            <person name="Doyle S."/>
        </authorList>
    </citation>
    <scope>NUCLEOTIDE SEQUENCE [LARGE SCALE GENOMIC DNA]</scope>
    <source>
        <strain evidence="1 2">NCTC204</strain>
    </source>
</reference>